<feature type="chain" id="PRO_5013155540" evidence="5">
    <location>
        <begin position="21"/>
        <end position="736"/>
    </location>
</feature>
<accession>A0A1M6BA12</accession>
<evidence type="ECO:0000256" key="5">
    <source>
        <dbReference type="SAM" id="SignalP"/>
    </source>
</evidence>
<dbReference type="InterPro" id="IPR055557">
    <property type="entry name" value="DUF7133"/>
</dbReference>
<dbReference type="PANTHER" id="PTHR33546">
    <property type="entry name" value="LARGE, MULTIFUNCTIONAL SECRETED PROTEIN-RELATED"/>
    <property type="match status" value="1"/>
</dbReference>
<dbReference type="Pfam" id="PF23500">
    <property type="entry name" value="DUF7133"/>
    <property type="match status" value="1"/>
</dbReference>
<feature type="signal peptide" evidence="5">
    <location>
        <begin position="1"/>
        <end position="20"/>
    </location>
</feature>
<feature type="domain" description="Cytochrome c" evidence="6">
    <location>
        <begin position="630"/>
        <end position="736"/>
    </location>
</feature>
<keyword evidence="2 4" id="KW-0479">Metal-binding</keyword>
<dbReference type="GO" id="GO:0046872">
    <property type="term" value="F:metal ion binding"/>
    <property type="evidence" value="ECO:0007669"/>
    <property type="project" value="UniProtKB-KW"/>
</dbReference>
<evidence type="ECO:0000313" key="7">
    <source>
        <dbReference type="EMBL" id="SHI45569.1"/>
    </source>
</evidence>
<gene>
    <name evidence="7" type="ORF">SAMN02745181_0157</name>
</gene>
<dbReference type="InterPro" id="IPR009056">
    <property type="entry name" value="Cyt_c-like_dom"/>
</dbReference>
<dbReference type="EMBL" id="FQYR01000002">
    <property type="protein sequence ID" value="SHI45569.1"/>
    <property type="molecule type" value="Genomic_DNA"/>
</dbReference>
<dbReference type="GO" id="GO:0009055">
    <property type="term" value="F:electron transfer activity"/>
    <property type="evidence" value="ECO:0007669"/>
    <property type="project" value="InterPro"/>
</dbReference>
<dbReference type="GO" id="GO:0020037">
    <property type="term" value="F:heme binding"/>
    <property type="evidence" value="ECO:0007669"/>
    <property type="project" value="InterPro"/>
</dbReference>
<dbReference type="PROSITE" id="PS51007">
    <property type="entry name" value="CYTC"/>
    <property type="match status" value="1"/>
</dbReference>
<proteinExistence type="predicted"/>
<dbReference type="Proteomes" id="UP000184510">
    <property type="component" value="Unassembled WGS sequence"/>
</dbReference>
<evidence type="ECO:0000259" key="6">
    <source>
        <dbReference type="PROSITE" id="PS51007"/>
    </source>
</evidence>
<dbReference type="InterPro" id="IPR011042">
    <property type="entry name" value="6-blade_b-propeller_TolB-like"/>
</dbReference>
<evidence type="ECO:0000256" key="4">
    <source>
        <dbReference type="PROSITE-ProRule" id="PRU00433"/>
    </source>
</evidence>
<evidence type="ECO:0000256" key="1">
    <source>
        <dbReference type="ARBA" id="ARBA00022617"/>
    </source>
</evidence>
<evidence type="ECO:0000256" key="3">
    <source>
        <dbReference type="ARBA" id="ARBA00023004"/>
    </source>
</evidence>
<dbReference type="SUPFAM" id="SSF46626">
    <property type="entry name" value="Cytochrome c"/>
    <property type="match status" value="1"/>
</dbReference>
<sequence length="736" mass="81281">MKISIILSLLLSLLPMSLTAGTLELTGKTAKIKGPSGGRQLTWNKDRFQYWSSQSSVPSWTFKAKGEGEVELTVYQSMHEIPSSAYTVQFGEHAIKAAVQETASWTDYQAVKIGTFKFKKGINVLSIRPEKLKGRALMDLQKVSLSGDTDLLSELKPRLHKRVGIQSKLTKPHPSTKVVDISPGPLNLKVTGIDFLSDGTMVVSSWDKWGSVYLIKGYGGAREQMQITRFAEGMAEPLGVVVVDDVIYVQQKQELTRLRDLDKDGKCDSYEVVCNAWEVCDNFHEFSFCPQYKDGYFYTTLAIAVNLGGATTKPQVKDRGTVVRIDPKTGQYEVVAAGFRTPNGMAFSADKEHLFVADNQGDYLPGNKIVDVKPGRFYNHRYFPPHPLSEQPVSPPMAWLPHNEIANSPTQPYQLKSGRYQGQLLVGDIHHGGIRRISMEEIDGELQGTAFRFSQGLKGGINRLMEGPDGHLYAGVCGSRGNWGRGAYQGLYRIEMGDAPVFEVLRVDTMSNGLTLTFIQPLKEGLGWDPAYYKIDTYTYKPTANYGGPKVDKHDLQVLSATVSSDRTQVFLEIPGIKTGYVVHGTLDAETTGEDGKLAWAGEWWTTVNQIPAGKMGEKSPAPVYAKKIDLMEDGEEVSPHAKALTLFSENCVSCHKITRERLIGPGLAGLLGKKQVVIRDGKRVEVTIDKAYLQKAIMQPGAEHPVGYQPIMSPLGDALGEKNVKLLVEWISTLK</sequence>
<dbReference type="Gene3D" id="1.10.760.10">
    <property type="entry name" value="Cytochrome c-like domain"/>
    <property type="match status" value="1"/>
</dbReference>
<dbReference type="PANTHER" id="PTHR33546:SF1">
    <property type="entry name" value="LARGE, MULTIFUNCTIONAL SECRETED PROTEIN"/>
    <property type="match status" value="1"/>
</dbReference>
<keyword evidence="8" id="KW-1185">Reference proteome</keyword>
<keyword evidence="3 4" id="KW-0408">Iron</keyword>
<protein>
    <submittedName>
        <fullName evidence="7">Glucose/arabinose dehydrogenase, beta-propeller fold</fullName>
    </submittedName>
</protein>
<dbReference type="Gene3D" id="2.120.10.30">
    <property type="entry name" value="TolB, C-terminal domain"/>
    <property type="match status" value="1"/>
</dbReference>
<evidence type="ECO:0000313" key="8">
    <source>
        <dbReference type="Proteomes" id="UP000184510"/>
    </source>
</evidence>
<reference evidence="7 8" key="1">
    <citation type="submission" date="2016-11" db="EMBL/GenBank/DDBJ databases">
        <authorList>
            <person name="Jaros S."/>
            <person name="Januszkiewicz K."/>
            <person name="Wedrychowicz H."/>
        </authorList>
    </citation>
    <scope>NUCLEOTIDE SEQUENCE [LARGE SCALE GENOMIC DNA]</scope>
    <source>
        <strain evidence="7 8">DSM 18772</strain>
    </source>
</reference>
<dbReference type="InParanoid" id="A0A1M6BA12"/>
<keyword evidence="1 4" id="KW-0349">Heme</keyword>
<dbReference type="InterPro" id="IPR036909">
    <property type="entry name" value="Cyt_c-like_dom_sf"/>
</dbReference>
<evidence type="ECO:0000256" key="2">
    <source>
        <dbReference type="ARBA" id="ARBA00022723"/>
    </source>
</evidence>
<dbReference type="RefSeq" id="WP_143157609.1">
    <property type="nucleotide sequence ID" value="NZ_FQYR01000002.1"/>
</dbReference>
<dbReference type="SUPFAM" id="SSF63829">
    <property type="entry name" value="Calcium-dependent phosphotriesterase"/>
    <property type="match status" value="1"/>
</dbReference>
<name>A0A1M6BA12_9BACT</name>
<keyword evidence="5" id="KW-0732">Signal</keyword>
<dbReference type="AlphaFoldDB" id="A0A1M6BA12"/>
<dbReference type="OrthoDB" id="176168at2"/>
<organism evidence="7 8">
    <name type="scientific">Rubritalea squalenifaciens DSM 18772</name>
    <dbReference type="NCBI Taxonomy" id="1123071"/>
    <lineage>
        <taxon>Bacteria</taxon>
        <taxon>Pseudomonadati</taxon>
        <taxon>Verrucomicrobiota</taxon>
        <taxon>Verrucomicrobiia</taxon>
        <taxon>Verrucomicrobiales</taxon>
        <taxon>Rubritaleaceae</taxon>
        <taxon>Rubritalea</taxon>
    </lineage>
</organism>
<dbReference type="STRING" id="1123071.SAMN02745181_0157"/>